<reference evidence="2 3" key="1">
    <citation type="submission" date="2019-03" db="EMBL/GenBank/DDBJ databases">
        <title>First draft genome of Liparis tanakae, snailfish: a comprehensive survey of snailfish specific genes.</title>
        <authorList>
            <person name="Kim W."/>
            <person name="Song I."/>
            <person name="Jeong J.-H."/>
            <person name="Kim D."/>
            <person name="Kim S."/>
            <person name="Ryu S."/>
            <person name="Song J.Y."/>
            <person name="Lee S.K."/>
        </authorList>
    </citation>
    <scope>NUCLEOTIDE SEQUENCE [LARGE SCALE GENOMIC DNA]</scope>
    <source>
        <tissue evidence="2">Muscle</tissue>
    </source>
</reference>
<evidence type="ECO:0000313" key="3">
    <source>
        <dbReference type="Proteomes" id="UP000314294"/>
    </source>
</evidence>
<feature type="compositionally biased region" description="Basic and acidic residues" evidence="1">
    <location>
        <begin position="1"/>
        <end position="16"/>
    </location>
</feature>
<organism evidence="2 3">
    <name type="scientific">Liparis tanakae</name>
    <name type="common">Tanaka's snailfish</name>
    <dbReference type="NCBI Taxonomy" id="230148"/>
    <lineage>
        <taxon>Eukaryota</taxon>
        <taxon>Metazoa</taxon>
        <taxon>Chordata</taxon>
        <taxon>Craniata</taxon>
        <taxon>Vertebrata</taxon>
        <taxon>Euteleostomi</taxon>
        <taxon>Actinopterygii</taxon>
        <taxon>Neopterygii</taxon>
        <taxon>Teleostei</taxon>
        <taxon>Neoteleostei</taxon>
        <taxon>Acanthomorphata</taxon>
        <taxon>Eupercaria</taxon>
        <taxon>Perciformes</taxon>
        <taxon>Cottioidei</taxon>
        <taxon>Cottales</taxon>
        <taxon>Liparidae</taxon>
        <taxon>Liparis</taxon>
    </lineage>
</organism>
<comment type="caution">
    <text evidence="2">The sequence shown here is derived from an EMBL/GenBank/DDBJ whole genome shotgun (WGS) entry which is preliminary data.</text>
</comment>
<evidence type="ECO:0000256" key="1">
    <source>
        <dbReference type="SAM" id="MobiDB-lite"/>
    </source>
</evidence>
<dbReference type="AlphaFoldDB" id="A0A4Z2GVL9"/>
<dbReference type="EMBL" id="SRLO01000420">
    <property type="protein sequence ID" value="TNN56792.1"/>
    <property type="molecule type" value="Genomic_DNA"/>
</dbReference>
<accession>A0A4Z2GVL9</accession>
<protein>
    <submittedName>
        <fullName evidence="2">Uncharacterized protein</fullName>
    </submittedName>
</protein>
<dbReference type="Proteomes" id="UP000314294">
    <property type="component" value="Unassembled WGS sequence"/>
</dbReference>
<name>A0A4Z2GVL9_9TELE</name>
<sequence length="74" mass="8383">MDETITRMWDKHEHLRGSSGSRSGTRPRHRGGRVASSPSEGMAEPWRHVWHRDSVRHTGPLETGHHLVSVIEPA</sequence>
<proteinExistence type="predicted"/>
<feature type="region of interest" description="Disordered" evidence="1">
    <location>
        <begin position="1"/>
        <end position="45"/>
    </location>
</feature>
<gene>
    <name evidence="2" type="ORF">EYF80_032970</name>
</gene>
<evidence type="ECO:0000313" key="2">
    <source>
        <dbReference type="EMBL" id="TNN56792.1"/>
    </source>
</evidence>
<keyword evidence="3" id="KW-1185">Reference proteome</keyword>